<dbReference type="Gene3D" id="3.30.1240.10">
    <property type="match status" value="1"/>
</dbReference>
<dbReference type="Pfam" id="PF08282">
    <property type="entry name" value="Hydrolase_3"/>
    <property type="match status" value="1"/>
</dbReference>
<sequence length="275" mass="29613">MQDIRILGLDLDGTVFDDHKQISPRTLDAMQAAIQRGVVVLPATGRPVSGVPEQFLHMPGVRYALTSNGATVTELATGRRIVELTFDADAAMQIYDILRPFDCAMSIFIDGQSYTSTDNFDRMQELSPPALRPYLRDSRIAVDDIHALMRQHAHGIEKFSILYPDYPTRDAARAAVTAACPAEATSSLGCNLELNAPGVTKGQALLNLAETLGYSREQVMACGDSDNDLAMIRAAGLGVAMGNAEPEVKAAADVIVADNNHDGVAEAIHRYILGD</sequence>
<accession>A0ABR9R2Z6</accession>
<dbReference type="EMBL" id="JADCKC010000002">
    <property type="protein sequence ID" value="MBE5037532.1"/>
    <property type="molecule type" value="Genomic_DNA"/>
</dbReference>
<comment type="caution">
    <text evidence="1">The sequence shown here is derived from an EMBL/GenBank/DDBJ whole genome shotgun (WGS) entry which is preliminary data.</text>
</comment>
<dbReference type="NCBIfam" id="TIGR00099">
    <property type="entry name" value="Cof-subfamily"/>
    <property type="match status" value="1"/>
</dbReference>
<dbReference type="Gene3D" id="3.40.50.1000">
    <property type="entry name" value="HAD superfamily/HAD-like"/>
    <property type="match status" value="1"/>
</dbReference>
<dbReference type="CDD" id="cd07516">
    <property type="entry name" value="HAD_Pase"/>
    <property type="match status" value="1"/>
</dbReference>
<gene>
    <name evidence="1" type="ORF">INF35_07025</name>
</gene>
<dbReference type="InterPro" id="IPR023214">
    <property type="entry name" value="HAD_sf"/>
</dbReference>
<protein>
    <submittedName>
        <fullName evidence="1">HAD family phosphatase</fullName>
    </submittedName>
</protein>
<dbReference type="PANTHER" id="PTHR10000">
    <property type="entry name" value="PHOSPHOSERINE PHOSPHATASE"/>
    <property type="match status" value="1"/>
</dbReference>
<dbReference type="RefSeq" id="WP_193500941.1">
    <property type="nucleotide sequence ID" value="NZ_JADCKC010000002.1"/>
</dbReference>
<dbReference type="InterPro" id="IPR000150">
    <property type="entry name" value="Cof"/>
</dbReference>
<dbReference type="InterPro" id="IPR036412">
    <property type="entry name" value="HAD-like_sf"/>
</dbReference>
<reference evidence="1 2" key="1">
    <citation type="submission" date="2020-10" db="EMBL/GenBank/DDBJ databases">
        <title>ChiBAC.</title>
        <authorList>
            <person name="Zenner C."/>
            <person name="Hitch T.C.A."/>
            <person name="Clavel T."/>
        </authorList>
    </citation>
    <scope>NUCLEOTIDE SEQUENCE [LARGE SCALE GENOMIC DNA]</scope>
    <source>
        <strain evidence="1 2">DSM 109015</strain>
    </source>
</reference>
<name>A0ABR9R2Z6_9FIRM</name>
<evidence type="ECO:0000313" key="1">
    <source>
        <dbReference type="EMBL" id="MBE5037532.1"/>
    </source>
</evidence>
<dbReference type="PROSITE" id="PS01229">
    <property type="entry name" value="COF_2"/>
    <property type="match status" value="1"/>
</dbReference>
<dbReference type="SUPFAM" id="SSF56784">
    <property type="entry name" value="HAD-like"/>
    <property type="match status" value="1"/>
</dbReference>
<organism evidence="1 2">
    <name type="scientific">Gemmiger gallinarum</name>
    <dbReference type="NCBI Taxonomy" id="2779354"/>
    <lineage>
        <taxon>Bacteria</taxon>
        <taxon>Bacillati</taxon>
        <taxon>Bacillota</taxon>
        <taxon>Clostridia</taxon>
        <taxon>Eubacteriales</taxon>
        <taxon>Gemmiger</taxon>
    </lineage>
</organism>
<keyword evidence="2" id="KW-1185">Reference proteome</keyword>
<dbReference type="SFLD" id="SFLDS00003">
    <property type="entry name" value="Haloacid_Dehalogenase"/>
    <property type="match status" value="1"/>
</dbReference>
<dbReference type="SFLD" id="SFLDG01140">
    <property type="entry name" value="C2.B:_Phosphomannomutase_and_P"/>
    <property type="match status" value="1"/>
</dbReference>
<evidence type="ECO:0000313" key="2">
    <source>
        <dbReference type="Proteomes" id="UP000768567"/>
    </source>
</evidence>
<proteinExistence type="predicted"/>
<dbReference type="PANTHER" id="PTHR10000:SF8">
    <property type="entry name" value="HAD SUPERFAMILY HYDROLASE-LIKE, TYPE 3"/>
    <property type="match status" value="1"/>
</dbReference>
<dbReference type="Proteomes" id="UP000768567">
    <property type="component" value="Unassembled WGS sequence"/>
</dbReference>